<dbReference type="EMBL" id="AJJH01000023">
    <property type="protein sequence ID" value="EID80880.1"/>
    <property type="molecule type" value="Genomic_DNA"/>
</dbReference>
<accession>I0WWW4</accession>
<dbReference type="Proteomes" id="UP000006447">
    <property type="component" value="Unassembled WGS sequence"/>
</dbReference>
<evidence type="ECO:0000313" key="2">
    <source>
        <dbReference type="EMBL" id="EID80880.1"/>
    </source>
</evidence>
<proteinExistence type="predicted"/>
<comment type="caution">
    <text evidence="2">The sequence shown here is derived from an EMBL/GenBank/DDBJ whole genome shotgun (WGS) entry which is preliminary data.</text>
</comment>
<reference evidence="2 3" key="1">
    <citation type="journal article" date="2012" name="J. Bacteriol.">
        <title>Draft genome sequence of the nitrophenol-degrading actinomycete Rhodococcus imtechensis RKJ300.</title>
        <authorList>
            <person name="Vikram S."/>
            <person name="Kumar S."/>
            <person name="Subramanian S."/>
            <person name="Raghava G.P."/>
        </authorList>
    </citation>
    <scope>NUCLEOTIDE SEQUENCE [LARGE SCALE GENOMIC DNA]</scope>
    <source>
        <strain evidence="2 3">RKJ300</strain>
    </source>
</reference>
<protein>
    <submittedName>
        <fullName evidence="2">Mg2+/Co2+ transporter</fullName>
    </submittedName>
</protein>
<sequence>MIRAAEWTESLRDMVTTVFETNLSLQDARLNTVMKKRMGRDHRGTRRGDRLVRAEHPVSRVRSPRRGRLECDRHRGLGRRALGDVQTAWLALTSLPERGGLSEVFGVVQGLGGRSFDEQGDEVAHLRSVEATQRPGDRLVDRPGVGVGVFPREVFPDRVDLAGFVLDEMRPTRLVVRVECCGARPDVLVVLVILVGVVRASGGGGADHRRTGAVVKQVVAHRPEDRTGESTVPGTADNHQLRLGRPLGEGPARISPRDGVCDGDVRERAHRGGEASGQQDPLVSLDLVQVEHVRDRTANGVVVRRPGVDGDHRRIDQVGVVERLPDRSRAELGVVDADDNGPVIGRRSGLSLPDRDGT</sequence>
<feature type="region of interest" description="Disordered" evidence="1">
    <location>
        <begin position="222"/>
        <end position="281"/>
    </location>
</feature>
<feature type="compositionally biased region" description="Basic and acidic residues" evidence="1">
    <location>
        <begin position="255"/>
        <end position="273"/>
    </location>
</feature>
<gene>
    <name evidence="2" type="ORF">W59_05913</name>
</gene>
<feature type="region of interest" description="Disordered" evidence="1">
    <location>
        <begin position="339"/>
        <end position="358"/>
    </location>
</feature>
<organism evidence="2 3">
    <name type="scientific">Rhodococcus opacus RKJ300 = JCM 13270</name>
    <dbReference type="NCBI Taxonomy" id="1165867"/>
    <lineage>
        <taxon>Bacteria</taxon>
        <taxon>Bacillati</taxon>
        <taxon>Actinomycetota</taxon>
        <taxon>Actinomycetes</taxon>
        <taxon>Mycobacteriales</taxon>
        <taxon>Nocardiaceae</taxon>
        <taxon>Rhodococcus</taxon>
    </lineage>
</organism>
<evidence type="ECO:0000256" key="1">
    <source>
        <dbReference type="SAM" id="MobiDB-lite"/>
    </source>
</evidence>
<name>I0WWW4_RHOOP</name>
<evidence type="ECO:0000313" key="3">
    <source>
        <dbReference type="Proteomes" id="UP000006447"/>
    </source>
</evidence>
<dbReference type="AlphaFoldDB" id="I0WWW4"/>